<name>A0A6M3IDA5_9ZZZZ</name>
<dbReference type="Pfam" id="PF13252">
    <property type="entry name" value="Phage_capsid_3"/>
    <property type="match status" value="1"/>
</dbReference>
<accession>A0A6M3IDA5</accession>
<gene>
    <name evidence="1" type="ORF">MM415B02049_0012</name>
</gene>
<reference evidence="1" key="1">
    <citation type="submission" date="2020-03" db="EMBL/GenBank/DDBJ databases">
        <title>The deep terrestrial virosphere.</title>
        <authorList>
            <person name="Holmfeldt K."/>
            <person name="Nilsson E."/>
            <person name="Simone D."/>
            <person name="Lopez-Fernandez M."/>
            <person name="Wu X."/>
            <person name="de Brujin I."/>
            <person name="Lundin D."/>
            <person name="Andersson A."/>
            <person name="Bertilsson S."/>
            <person name="Dopson M."/>
        </authorList>
    </citation>
    <scope>NUCLEOTIDE SEQUENCE</scope>
    <source>
        <strain evidence="1">MM415B02049</strain>
    </source>
</reference>
<dbReference type="NCBIfam" id="TIGR04387">
    <property type="entry name" value="capsid_maj_N4"/>
    <property type="match status" value="1"/>
</dbReference>
<organism evidence="1">
    <name type="scientific">viral metagenome</name>
    <dbReference type="NCBI Taxonomy" id="1070528"/>
    <lineage>
        <taxon>unclassified sequences</taxon>
        <taxon>metagenomes</taxon>
        <taxon>organismal metagenomes</taxon>
    </lineage>
</organism>
<dbReference type="EMBL" id="MT141157">
    <property type="protein sequence ID" value="QJA55415.1"/>
    <property type="molecule type" value="Genomic_DNA"/>
</dbReference>
<protein>
    <submittedName>
        <fullName evidence="1">Putative major capsid protein</fullName>
    </submittedName>
</protein>
<evidence type="ECO:0000313" key="1">
    <source>
        <dbReference type="EMBL" id="QJA55415.1"/>
    </source>
</evidence>
<dbReference type="AlphaFoldDB" id="A0A6M3IDA5"/>
<sequence length="272" mass="29854">MRGGADCGGRMTRKRTLHDLRKVAKARSVDWWARVFDEIIMMYLAGARGTNSEFVFPTTYTGFANNSLTSPDSNHIVYGGLATSKVTITATDKMSTLPIDRAVAYAEMMGGGGPSYSEVPQIQKCNVDGEDVFLLVIDPYQAFDLRRNTTTNDWADIQKALIAVVGKANEFYRGGLGMWNGTVIQKHQNVIRFTDYGSGAIEASRGLFMGMQAGAIAFGSPGQDLRFGWNEDARDNNNRVVITTHTIWGFTKVTFNGNDFGVMAMDTAATRP</sequence>
<proteinExistence type="predicted"/>
<dbReference type="InterPro" id="IPR025267">
    <property type="entry name" value="ORF017-like"/>
</dbReference>